<evidence type="ECO:0000313" key="2">
    <source>
        <dbReference type="EMBL" id="PWN94356.1"/>
    </source>
</evidence>
<dbReference type="EMBL" id="KZ819634">
    <property type="protein sequence ID" value="PWN94356.1"/>
    <property type="molecule type" value="Genomic_DNA"/>
</dbReference>
<dbReference type="STRING" id="215250.A0A316YZ74"/>
<feature type="region of interest" description="Disordered" evidence="1">
    <location>
        <begin position="208"/>
        <end position="583"/>
    </location>
</feature>
<accession>A0A316YZ74</accession>
<dbReference type="RefSeq" id="XP_025381554.1">
    <property type="nucleotide sequence ID" value="XM_025520831.1"/>
</dbReference>
<dbReference type="Proteomes" id="UP000245768">
    <property type="component" value="Unassembled WGS sequence"/>
</dbReference>
<evidence type="ECO:0000256" key="1">
    <source>
        <dbReference type="SAM" id="MobiDB-lite"/>
    </source>
</evidence>
<keyword evidence="3" id="KW-1185">Reference proteome</keyword>
<proteinExistence type="predicted"/>
<feature type="compositionally biased region" description="Basic residues" evidence="1">
    <location>
        <begin position="480"/>
        <end position="491"/>
    </location>
</feature>
<feature type="compositionally biased region" description="Basic and acidic residues" evidence="1">
    <location>
        <begin position="512"/>
        <end position="528"/>
    </location>
</feature>
<dbReference type="AlphaFoldDB" id="A0A316YZ74"/>
<feature type="compositionally biased region" description="Low complexity" evidence="1">
    <location>
        <begin position="274"/>
        <end position="298"/>
    </location>
</feature>
<evidence type="ECO:0008006" key="4">
    <source>
        <dbReference type="Google" id="ProtNLM"/>
    </source>
</evidence>
<dbReference type="OrthoDB" id="10491754at2759"/>
<feature type="compositionally biased region" description="Polar residues" evidence="1">
    <location>
        <begin position="255"/>
        <end position="268"/>
    </location>
</feature>
<feature type="compositionally biased region" description="Basic and acidic residues" evidence="1">
    <location>
        <begin position="236"/>
        <end position="250"/>
    </location>
</feature>
<feature type="compositionally biased region" description="Low complexity" evidence="1">
    <location>
        <begin position="529"/>
        <end position="576"/>
    </location>
</feature>
<sequence>MALFVWANCVLSGYIWFKTLLDVYHPLSSSINTAASQSLDPRGLYHAVQSAVLGSEVRTSTPRRRRSRREMTLESSEREELRSALKALVVWLILKGLEPVSDNTLGWIIPLYAMGKTIILLVFVRFRVQLALHLFRTFVEPLGRPNEPLVDAGALNSVLFPAARFLLSLPLAHLTYTIRDRLGPSLTSFFSGGNSSAGEGAALEALAMSQDTPEQIRVKPPSRSRPRVSNGGSKSPSDRDVPGSRGRGDIGRGASTGTLSHQSSANSLRRSAKDSASSTTTDRMTPTTKAAASLLASLPPAPRDLPIRADAGPSPPPFRIDSPSSMSASTSASTLPRNYAFIPPPTSAASNGRNEQVPAPSPPDFFSPKMPGFLFGQTNTPGDHLTGPSPRPRFPLASLGVAPLTAQNGHGHGDLPQQRAFSSSAAAAPASTERASTGKRKAKDEDGESYQEEHASSEDTELVGERGIVSRNTTTTAPTKAKRSPRKKLKPATKEASEGEEAIATATSTTKSEGRVKNAGQEKGKTKEASQTTAKNKSAAATSQGSSKQTKTTMTRSRSTATVPASTSTTATTTRRAATKKAK</sequence>
<name>A0A316YZ74_9BASI</name>
<protein>
    <recommendedName>
        <fullName evidence="4">Proteophosphoglycan ppg4</fullName>
    </recommendedName>
</protein>
<feature type="compositionally biased region" description="Low complexity" evidence="1">
    <location>
        <begin position="420"/>
        <end position="435"/>
    </location>
</feature>
<gene>
    <name evidence="2" type="ORF">FA10DRAFT_264895</name>
</gene>
<evidence type="ECO:0000313" key="3">
    <source>
        <dbReference type="Proteomes" id="UP000245768"/>
    </source>
</evidence>
<dbReference type="InParanoid" id="A0A316YZ74"/>
<organism evidence="2 3">
    <name type="scientific">Acaromyces ingoldii</name>
    <dbReference type="NCBI Taxonomy" id="215250"/>
    <lineage>
        <taxon>Eukaryota</taxon>
        <taxon>Fungi</taxon>
        <taxon>Dikarya</taxon>
        <taxon>Basidiomycota</taxon>
        <taxon>Ustilaginomycotina</taxon>
        <taxon>Exobasidiomycetes</taxon>
        <taxon>Exobasidiales</taxon>
        <taxon>Cryptobasidiaceae</taxon>
        <taxon>Acaromyces</taxon>
    </lineage>
</organism>
<feature type="compositionally biased region" description="Low complexity" evidence="1">
    <location>
        <begin position="322"/>
        <end position="334"/>
    </location>
</feature>
<reference evidence="2 3" key="1">
    <citation type="journal article" date="2018" name="Mol. Biol. Evol.">
        <title>Broad Genomic Sampling Reveals a Smut Pathogenic Ancestry of the Fungal Clade Ustilaginomycotina.</title>
        <authorList>
            <person name="Kijpornyongpan T."/>
            <person name="Mondo S.J."/>
            <person name="Barry K."/>
            <person name="Sandor L."/>
            <person name="Lee J."/>
            <person name="Lipzen A."/>
            <person name="Pangilinan J."/>
            <person name="LaButti K."/>
            <person name="Hainaut M."/>
            <person name="Henrissat B."/>
            <person name="Grigoriev I.V."/>
            <person name="Spatafora J.W."/>
            <person name="Aime M.C."/>
        </authorList>
    </citation>
    <scope>NUCLEOTIDE SEQUENCE [LARGE SCALE GENOMIC DNA]</scope>
    <source>
        <strain evidence="2 3">MCA 4198</strain>
    </source>
</reference>
<dbReference type="GeneID" id="37042747"/>